<dbReference type="KEGG" id="mthd:A3224_12710"/>
<reference evidence="2" key="1">
    <citation type="submission" date="2016-03" db="EMBL/GenBank/DDBJ databases">
        <authorList>
            <person name="Lee Y.-S."/>
            <person name="Choi Y.-L."/>
        </authorList>
    </citation>
    <scope>NUCLEOTIDE SEQUENCE [LARGE SCALE GENOMIC DNA]</scope>
    <source>
        <strain evidence="2">DAU221</strain>
    </source>
</reference>
<gene>
    <name evidence="1" type="ORF">A3224_12710</name>
</gene>
<evidence type="ECO:0000313" key="1">
    <source>
        <dbReference type="EMBL" id="AMX03325.1"/>
    </source>
</evidence>
<name>A0A143HNL1_MICTH</name>
<sequence length="65" mass="7437">MLHRSGNIALQSFHITVRKPLQICTEIRMVMLPIVFAMVKRFGLPPVVVRGEQIIQLAEPLRETI</sequence>
<dbReference type="Proteomes" id="UP000076077">
    <property type="component" value="Chromosome"/>
</dbReference>
<dbReference type="EMBL" id="CP014864">
    <property type="protein sequence ID" value="AMX03325.1"/>
    <property type="molecule type" value="Genomic_DNA"/>
</dbReference>
<evidence type="ECO:0000313" key="2">
    <source>
        <dbReference type="Proteomes" id="UP000076077"/>
    </source>
</evidence>
<protein>
    <submittedName>
        <fullName evidence="1">Uncharacterized protein</fullName>
    </submittedName>
</protein>
<accession>A0A143HNL1</accession>
<proteinExistence type="predicted"/>
<keyword evidence="2" id="KW-1185">Reference proteome</keyword>
<organism evidence="1 2">
    <name type="scientific">Microbulbifer thermotolerans</name>
    <dbReference type="NCBI Taxonomy" id="252514"/>
    <lineage>
        <taxon>Bacteria</taxon>
        <taxon>Pseudomonadati</taxon>
        <taxon>Pseudomonadota</taxon>
        <taxon>Gammaproteobacteria</taxon>
        <taxon>Cellvibrionales</taxon>
        <taxon>Microbulbiferaceae</taxon>
        <taxon>Microbulbifer</taxon>
    </lineage>
</organism>
<dbReference type="AlphaFoldDB" id="A0A143HNL1"/>